<dbReference type="InterPro" id="IPR036116">
    <property type="entry name" value="FN3_sf"/>
</dbReference>
<dbReference type="SUPFAM" id="SSF49854">
    <property type="entry name" value="Spermadhesin, CUB domain"/>
    <property type="match status" value="2"/>
</dbReference>
<gene>
    <name evidence="4" type="ORF">JF259_17045</name>
</gene>
<dbReference type="SUPFAM" id="SSF49265">
    <property type="entry name" value="Fibronectin type III"/>
    <property type="match status" value="3"/>
</dbReference>
<comment type="caution">
    <text evidence="4">The sequence shown here is derived from an EMBL/GenBank/DDBJ whole genome shotgun (WGS) entry which is preliminary data.</text>
</comment>
<evidence type="ECO:0000256" key="2">
    <source>
        <dbReference type="ARBA" id="ARBA00022737"/>
    </source>
</evidence>
<dbReference type="PROSITE" id="PS50853">
    <property type="entry name" value="FN3"/>
    <property type="match status" value="2"/>
</dbReference>
<dbReference type="EMBL" id="JAELVQ010000040">
    <property type="protein sequence ID" value="MBJ6369793.1"/>
    <property type="molecule type" value="Genomic_DNA"/>
</dbReference>
<dbReference type="InterPro" id="IPR003961">
    <property type="entry name" value="FN3_dom"/>
</dbReference>
<feature type="domain" description="Fibronectin type-III" evidence="3">
    <location>
        <begin position="524"/>
        <end position="617"/>
    </location>
</feature>
<keyword evidence="2" id="KW-0677">Repeat</keyword>
<proteinExistence type="predicted"/>
<keyword evidence="1" id="KW-0732">Signal</keyword>
<sequence length="1287" mass="147045">MKKKLLIFIILSFIGITGSTQCPKPYQIDTNNKTTNSITLTWNSGNNSLTGNFEIEYGLKNFSLGTGTKISSSFVSVQINNLNSNTQYDFYVTNKCGSTPTLSNVYQDFTTADYCNGDLFLDPGFEENYVGTYYETYNLSPNSSDQRISLDFELFELSPDATLKIWEGNFAIGDPIAVYSNNAPPTEPIISKATNGELYVQFESNNSQNNAPGWIGNISCVDKPQCNMPTNINPANITYNSITLSWTKSTANRTFIEYGPKDFIIGTGIKVDTYSNTITISSLNELTEYDFYLTEECDDLSLSDTNKTSISTKPYCESTISFGWLESYQLNQIKVNGVNIDPDLNEEWQLEYGIKGFTLGEGMTENYSSKDVIVGNLQSDTEYDFYLRNKCGDRFSSPIGPFSQKTNIDYCFEGKIYDRGGRDGIYTSYQQTKDFHIYIRENTRARINVNSLWLPDYEEVNIYDGPDSNSPLLKHFYRGSPSSEFVSSGNSTVLFFDIIKNYSYYSDITWDIDITCEPTPNCEEVTSFQVVDSKLTHNQCELNWTKTSNLNDSYSIEYGLEGFEKGTGTIVQTNEDFITIINLNKSTTYQAYITTVCAEGGQDNIYVEPLTFKTTPDYFGGDKFTDDGGIDNNIPENQTKITTIYPKTEGERIRITFDYVDLMVNYNYSSLNIYSGTSTDSEPIVQLRNTSDFGTLGYSFFSDDPNGAITIEFIGNASYFNYYSTGWEADIISELIPDCSEPFNISTTRFTHQEINLAWESETDVSEWKIEYGIGGFTRGSGLIRETMNKNIIITGLSPDTEHDFYISSKCDNGNFNDYAPVYKEKTRPDFSSGVLLTSNDKIKNIYPDNIGERIRIEFTHFNIEPYNEANWKSEVVVNFLNELETYNYYSCYAFNYDSNIYPVVSEKEDGSISYLQNIDGTSYWEAKIYSEPKPTCGTTNEKEFLFQRLSHNEVELVWTENEDNTNYKIEYGPVGFSLGTGITKEFDSNRQFLEEDLRRPYYTYNTQNNRFDENSIYYSIILDNLEENTEYEFYITTICPDGASNTYPVPKLIRTAPNLLNEGIYHANSSGQMKQRKVWTILGQLENTTIYPNKRNERIVATIKRLKIPQYTGGDPFTVFNNNNSKDNSKVLFSSYYEIDRYDDDIVLKADNENGCLTFNFSHANNTSFGYMPETIEDWDFQTGSYKGWIVEITSEPKSSLNVKEIDHTENIWLYPNPSKDYFIIKNDLDLEIKEISINDISGKTVKKYLNTNFNQKLYFNLPSGVYFVMIQTKNNNKSIQKMIVH</sequence>
<dbReference type="Gene3D" id="2.60.120.290">
    <property type="entry name" value="Spermadhesin, CUB domain"/>
    <property type="match status" value="1"/>
</dbReference>
<name>A0A8J7LPT2_9FLAO</name>
<dbReference type="InterPro" id="IPR013783">
    <property type="entry name" value="Ig-like_fold"/>
</dbReference>
<dbReference type="RefSeq" id="WP_199116918.1">
    <property type="nucleotide sequence ID" value="NZ_JAELVQ010000040.1"/>
</dbReference>
<organism evidence="4 5">
    <name type="scientific">Snuella sedimenti</name>
    <dbReference type="NCBI Taxonomy" id="2798802"/>
    <lineage>
        <taxon>Bacteria</taxon>
        <taxon>Pseudomonadati</taxon>
        <taxon>Bacteroidota</taxon>
        <taxon>Flavobacteriia</taxon>
        <taxon>Flavobacteriales</taxon>
        <taxon>Flavobacteriaceae</taxon>
        <taxon>Snuella</taxon>
    </lineage>
</organism>
<dbReference type="InterPro" id="IPR035914">
    <property type="entry name" value="Sperma_CUB_dom_sf"/>
</dbReference>
<accession>A0A8J7LPT2</accession>
<evidence type="ECO:0000256" key="1">
    <source>
        <dbReference type="ARBA" id="ARBA00022729"/>
    </source>
</evidence>
<evidence type="ECO:0000259" key="3">
    <source>
        <dbReference type="PROSITE" id="PS50853"/>
    </source>
</evidence>
<dbReference type="NCBIfam" id="TIGR04183">
    <property type="entry name" value="Por_Secre_tail"/>
    <property type="match status" value="1"/>
</dbReference>
<evidence type="ECO:0000313" key="5">
    <source>
        <dbReference type="Proteomes" id="UP000610931"/>
    </source>
</evidence>
<dbReference type="CDD" id="cd00063">
    <property type="entry name" value="FN3"/>
    <property type="match status" value="1"/>
</dbReference>
<keyword evidence="5" id="KW-1185">Reference proteome</keyword>
<dbReference type="PANTHER" id="PTHR46708:SF2">
    <property type="entry name" value="FIBRONECTIN TYPE-III DOMAIN-CONTAINING PROTEIN"/>
    <property type="match status" value="1"/>
</dbReference>
<reference evidence="4" key="1">
    <citation type="submission" date="2020-12" db="EMBL/GenBank/DDBJ databases">
        <title>Snuella sp. nov., isolated from sediment in Incheon.</title>
        <authorList>
            <person name="Kim W."/>
        </authorList>
    </citation>
    <scope>NUCLEOTIDE SEQUENCE</scope>
    <source>
        <strain evidence="4">CAU 1569</strain>
    </source>
</reference>
<dbReference type="Gene3D" id="2.60.40.10">
    <property type="entry name" value="Immunoglobulins"/>
    <property type="match status" value="5"/>
</dbReference>
<dbReference type="PANTHER" id="PTHR46708">
    <property type="entry name" value="TENASCIN"/>
    <property type="match status" value="1"/>
</dbReference>
<dbReference type="SMART" id="SM00060">
    <property type="entry name" value="FN3"/>
    <property type="match status" value="5"/>
</dbReference>
<dbReference type="Pfam" id="PF18962">
    <property type="entry name" value="Por_Secre_tail"/>
    <property type="match status" value="1"/>
</dbReference>
<dbReference type="InterPro" id="IPR050991">
    <property type="entry name" value="ECM_Regulatory_Proteins"/>
</dbReference>
<evidence type="ECO:0000313" key="4">
    <source>
        <dbReference type="EMBL" id="MBJ6369793.1"/>
    </source>
</evidence>
<feature type="domain" description="Fibronectin type-III" evidence="3">
    <location>
        <begin position="228"/>
        <end position="315"/>
    </location>
</feature>
<dbReference type="Proteomes" id="UP000610931">
    <property type="component" value="Unassembled WGS sequence"/>
</dbReference>
<protein>
    <submittedName>
        <fullName evidence="4">T9SS type A sorting domain-containing protein</fullName>
    </submittedName>
</protein>
<dbReference type="InterPro" id="IPR026444">
    <property type="entry name" value="Secre_tail"/>
</dbReference>